<organism evidence="2 3">
    <name type="scientific">Oryza meyeriana var. granulata</name>
    <dbReference type="NCBI Taxonomy" id="110450"/>
    <lineage>
        <taxon>Eukaryota</taxon>
        <taxon>Viridiplantae</taxon>
        <taxon>Streptophyta</taxon>
        <taxon>Embryophyta</taxon>
        <taxon>Tracheophyta</taxon>
        <taxon>Spermatophyta</taxon>
        <taxon>Magnoliopsida</taxon>
        <taxon>Liliopsida</taxon>
        <taxon>Poales</taxon>
        <taxon>Poaceae</taxon>
        <taxon>BOP clade</taxon>
        <taxon>Oryzoideae</taxon>
        <taxon>Oryzeae</taxon>
        <taxon>Oryzinae</taxon>
        <taxon>Oryza</taxon>
        <taxon>Oryza meyeriana</taxon>
    </lineage>
</organism>
<dbReference type="Proteomes" id="UP000479710">
    <property type="component" value="Unassembled WGS sequence"/>
</dbReference>
<evidence type="ECO:0000313" key="3">
    <source>
        <dbReference type="Proteomes" id="UP000479710"/>
    </source>
</evidence>
<comment type="caution">
    <text evidence="2">The sequence shown here is derived from an EMBL/GenBank/DDBJ whole genome shotgun (WGS) entry which is preliminary data.</text>
</comment>
<sequence length="99" mass="10913">MRLIKNYTRTDHPKLNCAGDKQDLSLIHIFLEEHLVAEVQLCRGQTGHCLEEPSYLAALVQLPNLLGSRATHEATAPEDLGVTSRDCSSRRNTTTLSAA</sequence>
<feature type="region of interest" description="Disordered" evidence="1">
    <location>
        <begin position="74"/>
        <end position="99"/>
    </location>
</feature>
<reference evidence="2 3" key="1">
    <citation type="submission" date="2019-11" db="EMBL/GenBank/DDBJ databases">
        <title>Whole genome sequence of Oryza granulata.</title>
        <authorList>
            <person name="Li W."/>
        </authorList>
    </citation>
    <scope>NUCLEOTIDE SEQUENCE [LARGE SCALE GENOMIC DNA]</scope>
    <source>
        <strain evidence="3">cv. Menghai</strain>
        <tissue evidence="2">Leaf</tissue>
    </source>
</reference>
<feature type="compositionally biased region" description="Polar residues" evidence="1">
    <location>
        <begin position="90"/>
        <end position="99"/>
    </location>
</feature>
<dbReference type="EMBL" id="SPHZ02000011">
    <property type="protein sequence ID" value="KAF0893889.1"/>
    <property type="molecule type" value="Genomic_DNA"/>
</dbReference>
<evidence type="ECO:0000313" key="2">
    <source>
        <dbReference type="EMBL" id="KAF0893889.1"/>
    </source>
</evidence>
<accession>A0A6G1C0V6</accession>
<keyword evidence="3" id="KW-1185">Reference proteome</keyword>
<gene>
    <name evidence="2" type="ORF">E2562_031424</name>
</gene>
<evidence type="ECO:0000256" key="1">
    <source>
        <dbReference type="SAM" id="MobiDB-lite"/>
    </source>
</evidence>
<name>A0A6G1C0V6_9ORYZ</name>
<proteinExistence type="predicted"/>
<dbReference type="AlphaFoldDB" id="A0A6G1C0V6"/>
<protein>
    <submittedName>
        <fullName evidence="2">Uncharacterized protein</fullName>
    </submittedName>
</protein>